<feature type="binding site" evidence="7">
    <location>
        <position position="134"/>
    </location>
    <ligand>
        <name>ATP</name>
        <dbReference type="ChEBI" id="CHEBI:30616"/>
    </ligand>
</feature>
<evidence type="ECO:0000256" key="7">
    <source>
        <dbReference type="PIRSR" id="PIRSR630616-2"/>
    </source>
</evidence>
<evidence type="ECO:0000256" key="6">
    <source>
        <dbReference type="PIRSR" id="PIRSR630616-1"/>
    </source>
</evidence>
<evidence type="ECO:0000259" key="10">
    <source>
        <dbReference type="PROSITE" id="PS50011"/>
    </source>
</evidence>
<evidence type="ECO:0000256" key="9">
    <source>
        <dbReference type="SAM" id="MobiDB-lite"/>
    </source>
</evidence>
<keyword evidence="4 11" id="KW-0418">Kinase</keyword>
<dbReference type="EC" id="2.7.11.1" evidence="11"/>
<keyword evidence="5 7" id="KW-0067">ATP-binding</keyword>
<dbReference type="Gene3D" id="1.10.510.10">
    <property type="entry name" value="Transferase(Phosphotransferase) domain 1"/>
    <property type="match status" value="1"/>
</dbReference>
<feature type="compositionally biased region" description="Low complexity" evidence="9">
    <location>
        <begin position="174"/>
        <end position="183"/>
    </location>
</feature>
<dbReference type="GeneID" id="25736687"/>
<evidence type="ECO:0000313" key="12">
    <source>
        <dbReference type="Proteomes" id="UP000054498"/>
    </source>
</evidence>
<dbReference type="Proteomes" id="UP000054498">
    <property type="component" value="Unassembled WGS sequence"/>
</dbReference>
<dbReference type="InterPro" id="IPR011009">
    <property type="entry name" value="Kinase-like_dom_sf"/>
</dbReference>
<proteinExistence type="predicted"/>
<evidence type="ECO:0000256" key="1">
    <source>
        <dbReference type="ARBA" id="ARBA00022527"/>
    </source>
</evidence>
<dbReference type="RefSeq" id="XP_013903167.1">
    <property type="nucleotide sequence ID" value="XM_014047713.1"/>
</dbReference>
<keyword evidence="1" id="KW-0723">Serine/threonine-protein kinase</keyword>
<organism evidence="11 12">
    <name type="scientific">Monoraphidium neglectum</name>
    <dbReference type="NCBI Taxonomy" id="145388"/>
    <lineage>
        <taxon>Eukaryota</taxon>
        <taxon>Viridiplantae</taxon>
        <taxon>Chlorophyta</taxon>
        <taxon>core chlorophytes</taxon>
        <taxon>Chlorophyceae</taxon>
        <taxon>CS clade</taxon>
        <taxon>Sphaeropleales</taxon>
        <taxon>Selenastraceae</taxon>
        <taxon>Monoraphidium</taxon>
    </lineage>
</organism>
<feature type="binding site" evidence="7">
    <location>
        <begin position="120"/>
        <end position="121"/>
    </location>
    <ligand>
        <name>ATP</name>
        <dbReference type="ChEBI" id="CHEBI:30616"/>
    </ligand>
</feature>
<feature type="cross-link" description="Glycyl lysine isopeptide (Lys-Gly) (interchain with G-Cter in SUMO2)" evidence="8">
    <location>
        <position position="118"/>
    </location>
</feature>
<dbReference type="PROSITE" id="PS00108">
    <property type="entry name" value="PROTEIN_KINASE_ST"/>
    <property type="match status" value="1"/>
</dbReference>
<evidence type="ECO:0000313" key="11">
    <source>
        <dbReference type="EMBL" id="KIZ04148.1"/>
    </source>
</evidence>
<dbReference type="PROSITE" id="PS50011">
    <property type="entry name" value="PROTEIN_KINASE_DOM"/>
    <property type="match status" value="1"/>
</dbReference>
<sequence length="355" mass="37144">MRSYSTIHVGRCPIGLVAIKVYDQPAQKQLRMATREAMVLRYLQSKGVPNIPHLWSAYSVRSQIHLVQEWCAGGDLRAALAERQHGFPERVVAAQIAAPLLCTVDAMHRAGVAHRDIKLENVFLDGRGRPRLGDFDLAVFSHDAPARAPVGTVPYMAPEVLMLAAKHAPTDPGSPIAPSTPGATPSPPRAAALKGRLGPEVDIWSLGVCLFELVAGYKPFQGSSYQAVASAILTGAREPLPREVSRDFEDFVARCLSHDPAARPTARELLAHPWIAAAVASAGGGSTGGAPRSDSAGSIEELQRQSGGARARGLKGPGSAAAPAVLCGGGSKAPAAPCLLLQAHGGVRCGRGGQV</sequence>
<dbReference type="SMART" id="SM00220">
    <property type="entry name" value="S_TKc"/>
    <property type="match status" value="1"/>
</dbReference>
<dbReference type="STRING" id="145388.A0A0D2K0K0"/>
<feature type="domain" description="Protein kinase" evidence="10">
    <location>
        <begin position="1"/>
        <end position="275"/>
    </location>
</feature>
<keyword evidence="3 7" id="KW-0547">Nucleotide-binding</keyword>
<reference evidence="11 12" key="1">
    <citation type="journal article" date="2013" name="BMC Genomics">
        <title>Reconstruction of the lipid metabolism for the microalga Monoraphidium neglectum from its genome sequence reveals characteristics suitable for biofuel production.</title>
        <authorList>
            <person name="Bogen C."/>
            <person name="Al-Dilaimi A."/>
            <person name="Albersmeier A."/>
            <person name="Wichmann J."/>
            <person name="Grundmann M."/>
            <person name="Rupp O."/>
            <person name="Lauersen K.J."/>
            <person name="Blifernez-Klassen O."/>
            <person name="Kalinowski J."/>
            <person name="Goesmann A."/>
            <person name="Mussgnug J.H."/>
            <person name="Kruse O."/>
        </authorList>
    </citation>
    <scope>NUCLEOTIDE SEQUENCE [LARGE SCALE GENOMIC DNA]</scope>
    <source>
        <strain evidence="11 12">SAG 48.87</strain>
    </source>
</reference>
<evidence type="ECO:0000256" key="3">
    <source>
        <dbReference type="ARBA" id="ARBA00022741"/>
    </source>
</evidence>
<dbReference type="GO" id="GO:0005524">
    <property type="term" value="F:ATP binding"/>
    <property type="evidence" value="ECO:0007669"/>
    <property type="project" value="UniProtKB-KW"/>
</dbReference>
<keyword evidence="2 11" id="KW-0808">Transferase</keyword>
<dbReference type="KEGG" id="mng:MNEG_3809"/>
<dbReference type="InterPro" id="IPR008271">
    <property type="entry name" value="Ser/Thr_kinase_AS"/>
</dbReference>
<dbReference type="EMBL" id="KK100716">
    <property type="protein sequence ID" value="KIZ04148.1"/>
    <property type="molecule type" value="Genomic_DNA"/>
</dbReference>
<dbReference type="GO" id="GO:0004674">
    <property type="term" value="F:protein serine/threonine kinase activity"/>
    <property type="evidence" value="ECO:0007669"/>
    <property type="project" value="UniProtKB-KW"/>
</dbReference>
<protein>
    <submittedName>
        <fullName evidence="11">Calcium-dependent protein kinase 13</fullName>
        <ecNumber evidence="11">2.7.11.1</ecNumber>
    </submittedName>
</protein>
<evidence type="ECO:0000256" key="5">
    <source>
        <dbReference type="ARBA" id="ARBA00022840"/>
    </source>
</evidence>
<dbReference type="OrthoDB" id="545321at2759"/>
<gene>
    <name evidence="11" type="ORF">MNEG_3809</name>
</gene>
<evidence type="ECO:0000256" key="2">
    <source>
        <dbReference type="ARBA" id="ARBA00022679"/>
    </source>
</evidence>
<feature type="active site" description="Proton acceptor" evidence="6">
    <location>
        <position position="116"/>
    </location>
</feature>
<dbReference type="PANTHER" id="PTHR24350">
    <property type="entry name" value="SERINE/THREONINE-PROTEIN KINASE IAL-RELATED"/>
    <property type="match status" value="1"/>
</dbReference>
<name>A0A0D2K0K0_9CHLO</name>
<keyword evidence="12" id="KW-1185">Reference proteome</keyword>
<dbReference type="Pfam" id="PF00069">
    <property type="entry name" value="Pkinase"/>
    <property type="match status" value="2"/>
</dbReference>
<dbReference type="SUPFAM" id="SSF56112">
    <property type="entry name" value="Protein kinase-like (PK-like)"/>
    <property type="match status" value="1"/>
</dbReference>
<accession>A0A0D2K0K0</accession>
<feature type="region of interest" description="Disordered" evidence="9">
    <location>
        <begin position="283"/>
        <end position="316"/>
    </location>
</feature>
<feature type="region of interest" description="Disordered" evidence="9">
    <location>
        <begin position="168"/>
        <end position="191"/>
    </location>
</feature>
<evidence type="ECO:0000256" key="8">
    <source>
        <dbReference type="PIRSR" id="PIRSR630616-3"/>
    </source>
</evidence>
<dbReference type="AlphaFoldDB" id="A0A0D2K0K0"/>
<dbReference type="InterPro" id="IPR000719">
    <property type="entry name" value="Prot_kinase_dom"/>
</dbReference>
<dbReference type="InterPro" id="IPR030616">
    <property type="entry name" value="Aur-like"/>
</dbReference>
<evidence type="ECO:0000256" key="4">
    <source>
        <dbReference type="ARBA" id="ARBA00022777"/>
    </source>
</evidence>